<dbReference type="AlphaFoldDB" id="A0A6G1QE22"/>
<accession>A0A6G1QE22</accession>
<protein>
    <submittedName>
        <fullName evidence="1">Uncharacterized protein</fullName>
    </submittedName>
</protein>
<sequence>MESYVKIFHINVTQCWLNVTDHTCKNIPLSLAFQGQPAGDDMETVSECLNAPISFGLLSLWPRSEEEQQV</sequence>
<gene>
    <name evidence="1" type="ORF">EXN66_Car016490</name>
</gene>
<name>A0A6G1QE22_CHAAH</name>
<proteinExistence type="predicted"/>
<dbReference type="Proteomes" id="UP000503349">
    <property type="component" value="Chromosome 16"/>
</dbReference>
<reference evidence="2" key="2">
    <citation type="submission" date="2019-02" db="EMBL/GenBank/DDBJ databases">
        <title>Opniocepnalus argus Var Kimnra genome.</title>
        <authorList>
            <person name="Zhou C."/>
            <person name="Xiao S."/>
        </authorList>
    </citation>
    <scope>NUCLEOTIDE SEQUENCE [LARGE SCALE GENOMIC DNA]</scope>
</reference>
<reference evidence="1 2" key="1">
    <citation type="submission" date="2019-02" db="EMBL/GenBank/DDBJ databases">
        <title>Opniocepnalus argus genome.</title>
        <authorList>
            <person name="Zhou C."/>
            <person name="Xiao S."/>
        </authorList>
    </citation>
    <scope>NUCLEOTIDE SEQUENCE [LARGE SCALE GENOMIC DNA]</scope>
    <source>
        <strain evidence="1">OARG1902GOOAL</strain>
        <tissue evidence="1">Muscle</tissue>
    </source>
</reference>
<organism evidence="1 2">
    <name type="scientific">Channa argus</name>
    <name type="common">Northern snakehead</name>
    <name type="synonym">Ophicephalus argus</name>
    <dbReference type="NCBI Taxonomy" id="215402"/>
    <lineage>
        <taxon>Eukaryota</taxon>
        <taxon>Metazoa</taxon>
        <taxon>Chordata</taxon>
        <taxon>Craniata</taxon>
        <taxon>Vertebrata</taxon>
        <taxon>Euteleostomi</taxon>
        <taxon>Actinopterygii</taxon>
        <taxon>Neopterygii</taxon>
        <taxon>Teleostei</taxon>
        <taxon>Neoteleostei</taxon>
        <taxon>Acanthomorphata</taxon>
        <taxon>Anabantaria</taxon>
        <taxon>Anabantiformes</taxon>
        <taxon>Channoidei</taxon>
        <taxon>Channidae</taxon>
        <taxon>Channa</taxon>
    </lineage>
</organism>
<evidence type="ECO:0000313" key="2">
    <source>
        <dbReference type="Proteomes" id="UP000503349"/>
    </source>
</evidence>
<keyword evidence="2" id="KW-1185">Reference proteome</keyword>
<dbReference type="EMBL" id="CM015727">
    <property type="protein sequence ID" value="KAF3700802.1"/>
    <property type="molecule type" value="Genomic_DNA"/>
</dbReference>
<evidence type="ECO:0000313" key="1">
    <source>
        <dbReference type="EMBL" id="KAF3700802.1"/>
    </source>
</evidence>